<dbReference type="InParanoid" id="A0A409XKD5"/>
<dbReference type="EMBL" id="NHYD01001416">
    <property type="protein sequence ID" value="PPQ91229.1"/>
    <property type="molecule type" value="Genomic_DNA"/>
</dbReference>
<gene>
    <name evidence="1" type="ORF">CVT25_000094</name>
</gene>
<protein>
    <submittedName>
        <fullName evidence="1">Uncharacterized protein</fullName>
    </submittedName>
</protein>
<evidence type="ECO:0000313" key="2">
    <source>
        <dbReference type="Proteomes" id="UP000283269"/>
    </source>
</evidence>
<comment type="caution">
    <text evidence="1">The sequence shown here is derived from an EMBL/GenBank/DDBJ whole genome shotgun (WGS) entry which is preliminary data.</text>
</comment>
<accession>A0A409XKD5</accession>
<reference evidence="1 2" key="1">
    <citation type="journal article" date="2018" name="Evol. Lett.">
        <title>Horizontal gene cluster transfer increased hallucinogenic mushroom diversity.</title>
        <authorList>
            <person name="Reynolds H.T."/>
            <person name="Vijayakumar V."/>
            <person name="Gluck-Thaler E."/>
            <person name="Korotkin H.B."/>
            <person name="Matheny P.B."/>
            <person name="Slot J.C."/>
        </authorList>
    </citation>
    <scope>NUCLEOTIDE SEQUENCE [LARGE SCALE GENOMIC DNA]</scope>
    <source>
        <strain evidence="1 2">2631</strain>
    </source>
</reference>
<dbReference type="AlphaFoldDB" id="A0A409XKD5"/>
<sequence length="124" mass="14197">MVHHLITVPCDVIATALKNYNKAVSFLFRPQLLLTADFNLLRDTRKEICDMPWAEPPCCEAMNLYFGIKRAHEEIGHLNIETTITQFQGILSSTLHWLLHCLMNGNTEMKSILILHTSYSRLAV</sequence>
<dbReference type="OrthoDB" id="2676448at2759"/>
<name>A0A409XKD5_PSICY</name>
<proteinExistence type="predicted"/>
<dbReference type="Proteomes" id="UP000283269">
    <property type="component" value="Unassembled WGS sequence"/>
</dbReference>
<evidence type="ECO:0000313" key="1">
    <source>
        <dbReference type="EMBL" id="PPQ91229.1"/>
    </source>
</evidence>
<organism evidence="1 2">
    <name type="scientific">Psilocybe cyanescens</name>
    <dbReference type="NCBI Taxonomy" id="93625"/>
    <lineage>
        <taxon>Eukaryota</taxon>
        <taxon>Fungi</taxon>
        <taxon>Dikarya</taxon>
        <taxon>Basidiomycota</taxon>
        <taxon>Agaricomycotina</taxon>
        <taxon>Agaricomycetes</taxon>
        <taxon>Agaricomycetidae</taxon>
        <taxon>Agaricales</taxon>
        <taxon>Agaricineae</taxon>
        <taxon>Strophariaceae</taxon>
        <taxon>Psilocybe</taxon>
    </lineage>
</organism>
<keyword evidence="2" id="KW-1185">Reference proteome</keyword>